<evidence type="ECO:0000259" key="1">
    <source>
        <dbReference type="Pfam" id="PF03551"/>
    </source>
</evidence>
<dbReference type="AlphaFoldDB" id="A0A7W3SQI1"/>
<sequence length="116" mass="13647">MNVDEWKSQLKRGILEYSILLLIKTKSYYGYEIISEISQWDIIAAKESTVYPLLRRLEKEHYLASMWKDSVEGLPPRKYYMLTDKGKEYVALMSNEWGALVGVIHELQNREEENNG</sequence>
<keyword evidence="3" id="KW-1185">Reference proteome</keyword>
<name>A0A7W3SQI1_9BACL</name>
<evidence type="ECO:0000313" key="2">
    <source>
        <dbReference type="EMBL" id="MBA9084277.1"/>
    </source>
</evidence>
<dbReference type="Pfam" id="PF03551">
    <property type="entry name" value="PadR"/>
    <property type="match status" value="1"/>
</dbReference>
<accession>A0A7W3SQI1</accession>
<comment type="caution">
    <text evidence="2">The sequence shown here is derived from an EMBL/GenBank/DDBJ whole genome shotgun (WGS) entry which is preliminary data.</text>
</comment>
<dbReference type="PANTHER" id="PTHR33169">
    <property type="entry name" value="PADR-FAMILY TRANSCRIPTIONAL REGULATOR"/>
    <property type="match status" value="1"/>
</dbReference>
<protein>
    <submittedName>
        <fullName evidence="2">PadR family transcriptional regulator PadR</fullName>
    </submittedName>
</protein>
<dbReference type="PANTHER" id="PTHR33169:SF14">
    <property type="entry name" value="TRANSCRIPTIONAL REGULATOR RV3488"/>
    <property type="match status" value="1"/>
</dbReference>
<proteinExistence type="predicted"/>
<dbReference type="SUPFAM" id="SSF46785">
    <property type="entry name" value="Winged helix' DNA-binding domain"/>
    <property type="match status" value="1"/>
</dbReference>
<dbReference type="InterPro" id="IPR036390">
    <property type="entry name" value="WH_DNA-bd_sf"/>
</dbReference>
<dbReference type="InterPro" id="IPR005149">
    <property type="entry name" value="Tscrpt_reg_PadR_N"/>
</dbReference>
<dbReference type="InterPro" id="IPR052509">
    <property type="entry name" value="Metal_resp_DNA-bind_regulator"/>
</dbReference>
<dbReference type="EMBL" id="JACJIP010000003">
    <property type="protein sequence ID" value="MBA9084277.1"/>
    <property type="molecule type" value="Genomic_DNA"/>
</dbReference>
<reference evidence="2 3" key="1">
    <citation type="submission" date="2020-08" db="EMBL/GenBank/DDBJ databases">
        <title>Genomic Encyclopedia of Type Strains, Phase III (KMG-III): the genomes of soil and plant-associated and newly described type strains.</title>
        <authorList>
            <person name="Whitman W."/>
        </authorList>
    </citation>
    <scope>NUCLEOTIDE SEQUENCE [LARGE SCALE GENOMIC DNA]</scope>
    <source>
        <strain evidence="2 3">CECT 8693</strain>
    </source>
</reference>
<dbReference type="InterPro" id="IPR036388">
    <property type="entry name" value="WH-like_DNA-bd_sf"/>
</dbReference>
<dbReference type="Gene3D" id="1.10.10.10">
    <property type="entry name" value="Winged helix-like DNA-binding domain superfamily/Winged helix DNA-binding domain"/>
    <property type="match status" value="1"/>
</dbReference>
<gene>
    <name evidence="2" type="ORF">FHR92_000731</name>
</gene>
<organism evidence="2 3">
    <name type="scientific">Fontibacillus solani</name>
    <dbReference type="NCBI Taxonomy" id="1572857"/>
    <lineage>
        <taxon>Bacteria</taxon>
        <taxon>Bacillati</taxon>
        <taxon>Bacillota</taxon>
        <taxon>Bacilli</taxon>
        <taxon>Bacillales</taxon>
        <taxon>Paenibacillaceae</taxon>
        <taxon>Fontibacillus</taxon>
    </lineage>
</organism>
<dbReference type="RefSeq" id="WP_182534344.1">
    <property type="nucleotide sequence ID" value="NZ_JACJIP010000003.1"/>
</dbReference>
<dbReference type="Proteomes" id="UP000567067">
    <property type="component" value="Unassembled WGS sequence"/>
</dbReference>
<feature type="domain" description="Transcription regulator PadR N-terminal" evidence="1">
    <location>
        <begin position="19"/>
        <end position="90"/>
    </location>
</feature>
<evidence type="ECO:0000313" key="3">
    <source>
        <dbReference type="Proteomes" id="UP000567067"/>
    </source>
</evidence>